<dbReference type="Gene3D" id="3.40.50.11210">
    <property type="entry name" value="Rap/Ran-GAP"/>
    <property type="match status" value="1"/>
</dbReference>
<evidence type="ECO:0000256" key="5">
    <source>
        <dbReference type="SAM" id="MobiDB-lite"/>
    </source>
</evidence>
<evidence type="ECO:0000256" key="1">
    <source>
        <dbReference type="ARBA" id="ARBA00022468"/>
    </source>
</evidence>
<dbReference type="GO" id="GO:0051056">
    <property type="term" value="P:regulation of small GTPase mediated signal transduction"/>
    <property type="evidence" value="ECO:0007669"/>
    <property type="project" value="InterPro"/>
</dbReference>
<feature type="compositionally biased region" description="Polar residues" evidence="5">
    <location>
        <begin position="1692"/>
        <end position="1707"/>
    </location>
</feature>
<sequence length="1876" mass="203380">MLSPLFVCVCFCFRCVVGLLPSVSPMDPSSKPSLARLHLSHWRTRCQPTASAKGSPSFAYCPSESRCQRDTFGVSCWGTFESPVGAAAAVRHLLRSCLVHPGDSALLAPYCLLKGFSPATARCGQGSSVTGRRRRAYFRIVLQDDFCLPVVCCYMLAFAERARTRRLPKGAQWVDALPEKRRSVMLPTRRAPTFFFSSCGGDRQRLPDDGDHRSIDAGGWLTLGEKPTAACKGKMDAPTRHAMSSEERHTASPGSDSYSVRLRRLSQGVRARLMNRPFSCDIDSLCPSSTSTQATGGASADVGPKQSLLSKFRHRADQVASNGTKDAHEEFTFGGQLDGQATKSVVASKRKGSIKERLLLFTRSSQTTDRRVEVPAAARAPLARSVSQMELEAAAAASNRGGTVSVASTESVANHPPPPPFVSLRSNGNNRSSSYALLTTVRPSIAAGNSGVDSGCGTSSINLSVKQEQPSAKSTATPLRPKQQLIVDAYEIDYGCDRFTASSRGANVSNHSVLPSSYTTVASRPIGTAFPPCCSSERDIRTAVDDQSEGAGRSSSGGGANASASSSSCATRSRATQDGARNSGSSGSALLAKQTLKRAQAVDLSSSDVPHPYRPSSSSDSQEQQSKRLLRKELKKGALRKPSHESILRKLILASGKAFSEDSSLRIMNSVASMVSRMENSEVSSGSIEEQRGRKQFFAHYDCHSICADYGPLLSQAIWKSGSTLHTGATLPYGPGSGSIGPLGPFGSAPSRVCLPQRSSTNPCGGSLDVLSVSSPIESDDGATSSSGPSPMLDEGDGKYNGLILSCPFFRNEIGGEPTRHVSLGTERYLQRWVVQDVSASSSGETPAPAKAKDSTETWHRIPSAAEACVLENLGNVYLGGRLCAYRQPQLVIEHVDHGAFYYRHCFLGKAHQNYFGIDENLGPVAVSIARDKLDAYQAKQAGLISPYMYRIIVRLSDLSTFRGSILEESLPSYQMAKEQMQAAGQPLSPTGGPAVAGQSTSLKIPVKELLELVVSDLLSGCLRLAVPLPRTEEMLLKLDEQTIYTRYKVGVLLCKAGQCSEEHMYNNEESTAPFEEFLDILGQRIRLKGFDKYRGGLDNKGDSTGTHSVYTSYQQYEIMFHVSTLLPFTPSNRQQLARKRHIGNDIVTIIFQEPGALPFCPQTMRSHFQHVFIVVQAVNPNTDKVKYSVSVSRYKDVPAFGPPIPENYGFPRSQEFREFLLTKVINAENAVHVSAKFAAMAARTRREFMRELAENHCISHSIESSSAKITSKILGNKRKDRPRAKVFLEAFNRGAIVWDVQVLTELENFSLCCTVDCFFAISADYLVMIERSTETTLFCTATHSVIGWTSQGNSLKLYYDHADVIILRTVDDDDGLTLADIITRLKFVTKGCETQEMILRQGGCESLDFRIQYEGIVSDVDMYGYSWQAGLRQGSRIVEICKVSVASLTYPKMIEFLKSPNSRVLVIAPLEDGSPRRGCEDPHCPAVRGEVAPIVPSDWVSQPGLLPPHLPGRSPPSYDSLVTRPRVGTGIEAVSSPCKGALKVHGTGNDLCPNSCSSKSLDELRSRRAHCYSDVAAGMDSGFDSTRNSADYQSTTTSSLSSEDRCSGGSSDLSSEAAVQQGKVDTSLLHPQAGIGNLVVGSRNLPLNIGGIIGDHGTMGAISSGVGSTAKLNAFRAPPLPAKTYKHRSSETSMVTVKGSASSQQDMVNVSDSDASKETLSVADTHSGARPVSPDPGAKYWSNRFSDVPSTSTDLTKCTSLVDLATRAIEGVTQMAVSQQGSPELSSYNLVLQASRRKIVLLEERVRHLLTELSGERENKRHLEAEISRLSDENKTLSNELKAAKEELQHFTQWFHSTVENPMAYLHEPVLNDRQ</sequence>
<feature type="compositionally biased region" description="Basic and acidic residues" evidence="5">
    <location>
        <begin position="233"/>
        <end position="250"/>
    </location>
</feature>
<dbReference type="PANTHER" id="PTHR15711:SF22">
    <property type="entry name" value="RAP-GAP DOMAIN-CONTAINING PROTEIN"/>
    <property type="match status" value="1"/>
</dbReference>
<feature type="signal peptide" evidence="6">
    <location>
        <begin position="1"/>
        <end position="18"/>
    </location>
</feature>
<reference evidence="9" key="1">
    <citation type="submission" date="2019-12" db="UniProtKB">
        <authorList>
            <consortium name="WormBaseParasite"/>
        </authorList>
    </citation>
    <scope>IDENTIFICATION</scope>
</reference>
<dbReference type="SUPFAM" id="SSF50156">
    <property type="entry name" value="PDZ domain-like"/>
    <property type="match status" value="1"/>
</dbReference>
<keyword evidence="6" id="KW-0732">Signal</keyword>
<feature type="region of interest" description="Disordered" evidence="5">
    <location>
        <begin position="543"/>
        <end position="588"/>
    </location>
</feature>
<dbReference type="GO" id="GO:0005096">
    <property type="term" value="F:GTPase activator activity"/>
    <property type="evidence" value="ECO:0007669"/>
    <property type="project" value="UniProtKB-KW"/>
</dbReference>
<dbReference type="InterPro" id="IPR050989">
    <property type="entry name" value="Rap1_Ran_GAP"/>
</dbReference>
<dbReference type="GO" id="GO:0005737">
    <property type="term" value="C:cytoplasm"/>
    <property type="evidence" value="ECO:0007669"/>
    <property type="project" value="TreeGrafter"/>
</dbReference>
<keyword evidence="2" id="KW-0597">Phosphoprotein</keyword>
<dbReference type="PANTHER" id="PTHR15711">
    <property type="entry name" value="RAP GTPASE-ACTIVATING PROTEIN"/>
    <property type="match status" value="1"/>
</dbReference>
<dbReference type="InterPro" id="IPR035974">
    <property type="entry name" value="Rap/Ran-GAP_sf"/>
</dbReference>
<feature type="domain" description="Rap-GAP" evidence="7">
    <location>
        <begin position="1036"/>
        <end position="1253"/>
    </location>
</feature>
<feature type="compositionally biased region" description="Polar residues" evidence="5">
    <location>
        <begin position="1609"/>
        <end position="1619"/>
    </location>
</feature>
<feature type="region of interest" description="Disordered" evidence="5">
    <location>
        <begin position="765"/>
        <end position="794"/>
    </location>
</feature>
<evidence type="ECO:0000256" key="2">
    <source>
        <dbReference type="ARBA" id="ARBA00022553"/>
    </source>
</evidence>
<dbReference type="WBParaSite" id="TMUE_3000012505.1">
    <property type="protein sequence ID" value="TMUE_3000012505.1"/>
    <property type="gene ID" value="WBGene00289418"/>
</dbReference>
<feature type="region of interest" description="Disordered" evidence="5">
    <location>
        <begin position="230"/>
        <end position="258"/>
    </location>
</feature>
<feature type="region of interest" description="Disordered" evidence="5">
    <location>
        <begin position="1684"/>
        <end position="1707"/>
    </location>
</feature>
<dbReference type="STRING" id="70415.A0A5S6QZ22"/>
<evidence type="ECO:0000313" key="8">
    <source>
        <dbReference type="Proteomes" id="UP000046395"/>
    </source>
</evidence>
<protein>
    <submittedName>
        <fullName evidence="9">Rap-GAP domain-containing protein</fullName>
    </submittedName>
</protein>
<dbReference type="SUPFAM" id="SSF111347">
    <property type="entry name" value="Rap/Ran-GAP"/>
    <property type="match status" value="1"/>
</dbReference>
<evidence type="ECO:0000313" key="9">
    <source>
        <dbReference type="WBParaSite" id="TMUE_3000012505.1"/>
    </source>
</evidence>
<keyword evidence="3 4" id="KW-0175">Coiled coil</keyword>
<dbReference type="Pfam" id="PF02145">
    <property type="entry name" value="Rap_GAP"/>
    <property type="match status" value="1"/>
</dbReference>
<keyword evidence="1" id="KW-0343">GTPase activation</keyword>
<feature type="region of interest" description="Disordered" evidence="5">
    <location>
        <begin position="1583"/>
        <end position="1620"/>
    </location>
</feature>
<dbReference type="FunFam" id="3.40.50.11210:FF:000002">
    <property type="entry name" value="Signal-induced proliferation-associated 1-like protein 1"/>
    <property type="match status" value="1"/>
</dbReference>
<dbReference type="PROSITE" id="PS50085">
    <property type="entry name" value="RAPGAP"/>
    <property type="match status" value="1"/>
</dbReference>
<feature type="compositionally biased region" description="Polar residues" evidence="5">
    <location>
        <begin position="1584"/>
        <end position="1602"/>
    </location>
</feature>
<dbReference type="InterPro" id="IPR000331">
    <property type="entry name" value="Rap/Ran_GAP_dom"/>
</dbReference>
<keyword evidence="8" id="KW-1185">Reference proteome</keyword>
<feature type="region of interest" description="Disordered" evidence="5">
    <location>
        <begin position="601"/>
        <end position="628"/>
    </location>
</feature>
<evidence type="ECO:0000256" key="6">
    <source>
        <dbReference type="SAM" id="SignalP"/>
    </source>
</evidence>
<feature type="chain" id="PRO_5024280572" evidence="6">
    <location>
        <begin position="19"/>
        <end position="1876"/>
    </location>
</feature>
<proteinExistence type="predicted"/>
<feature type="compositionally biased region" description="Polar residues" evidence="5">
    <location>
        <begin position="772"/>
        <end position="789"/>
    </location>
</feature>
<feature type="compositionally biased region" description="Low complexity" evidence="5">
    <location>
        <begin position="561"/>
        <end position="574"/>
    </location>
</feature>
<evidence type="ECO:0000256" key="4">
    <source>
        <dbReference type="SAM" id="Coils"/>
    </source>
</evidence>
<evidence type="ECO:0000259" key="7">
    <source>
        <dbReference type="PROSITE" id="PS50085"/>
    </source>
</evidence>
<organism evidence="8 9">
    <name type="scientific">Trichuris muris</name>
    <name type="common">Mouse whipworm</name>
    <dbReference type="NCBI Taxonomy" id="70415"/>
    <lineage>
        <taxon>Eukaryota</taxon>
        <taxon>Metazoa</taxon>
        <taxon>Ecdysozoa</taxon>
        <taxon>Nematoda</taxon>
        <taxon>Enoplea</taxon>
        <taxon>Dorylaimia</taxon>
        <taxon>Trichinellida</taxon>
        <taxon>Trichuridae</taxon>
        <taxon>Trichuris</taxon>
    </lineage>
</organism>
<evidence type="ECO:0000256" key="3">
    <source>
        <dbReference type="ARBA" id="ARBA00023054"/>
    </source>
</evidence>
<feature type="compositionally biased region" description="Polar residues" evidence="5">
    <location>
        <begin position="579"/>
        <end position="588"/>
    </location>
</feature>
<accession>A0A5S6QZ22</accession>
<dbReference type="Proteomes" id="UP000046395">
    <property type="component" value="Unassembled WGS sequence"/>
</dbReference>
<dbReference type="Gene3D" id="2.30.42.10">
    <property type="match status" value="1"/>
</dbReference>
<feature type="coiled-coil region" evidence="4">
    <location>
        <begin position="1793"/>
        <end position="1848"/>
    </location>
</feature>
<name>A0A5S6QZ22_TRIMR</name>
<dbReference type="InterPro" id="IPR036034">
    <property type="entry name" value="PDZ_sf"/>
</dbReference>